<evidence type="ECO:0000256" key="9">
    <source>
        <dbReference type="ARBA" id="ARBA00023026"/>
    </source>
</evidence>
<dbReference type="EC" id="2.3.2.27" evidence="3"/>
<organism evidence="16 17">
    <name type="scientific">Pseudomonas arsenicoxydans</name>
    <dbReference type="NCBI Taxonomy" id="702115"/>
    <lineage>
        <taxon>Bacteria</taxon>
        <taxon>Pseudomonadati</taxon>
        <taxon>Pseudomonadota</taxon>
        <taxon>Gammaproteobacteria</taxon>
        <taxon>Pseudomonadales</taxon>
        <taxon>Pseudomonadaceae</taxon>
        <taxon>Pseudomonas</taxon>
    </lineage>
</organism>
<keyword evidence="8" id="KW-1133">Transmembrane helix</keyword>
<dbReference type="InterPro" id="IPR029487">
    <property type="entry name" value="NEL_dom"/>
</dbReference>
<keyword evidence="10" id="KW-0406">Ion transport</keyword>
<evidence type="ECO:0000256" key="7">
    <source>
        <dbReference type="ARBA" id="ARBA00022729"/>
    </source>
</evidence>
<dbReference type="InterPro" id="IPR051432">
    <property type="entry name" value="KCNMA1_auxiliary"/>
</dbReference>
<dbReference type="InterPro" id="IPR032675">
    <property type="entry name" value="LRR_dom_sf"/>
</dbReference>
<dbReference type="SUPFAM" id="SSF52058">
    <property type="entry name" value="L domain-like"/>
    <property type="match status" value="1"/>
</dbReference>
<feature type="domain" description="NEL" evidence="15">
    <location>
        <begin position="1363"/>
        <end position="1661"/>
    </location>
</feature>
<comment type="subcellular location">
    <subcellularLocation>
        <location evidence="2">Cell membrane</location>
        <topology evidence="2">Single-pass membrane protein</topology>
    </subcellularLocation>
</comment>
<protein>
    <recommendedName>
        <fullName evidence="3">RING-type E3 ubiquitin transferase</fullName>
        <ecNumber evidence="3">2.3.2.27</ecNumber>
    </recommendedName>
</protein>
<feature type="active site" description="Glycyl thioester intermediate" evidence="14">
    <location>
        <position position="1453"/>
    </location>
</feature>
<evidence type="ECO:0000256" key="6">
    <source>
        <dbReference type="ARBA" id="ARBA00022692"/>
    </source>
</evidence>
<keyword evidence="14" id="KW-1035">Host cytoplasm</keyword>
<comment type="PTM">
    <text evidence="14">Ubiquitinated in the presence of host E1 ubiquitin-activating enzyme, E2 ubiquitin-conjugating enzyme and ubiquitin.</text>
</comment>
<keyword evidence="9" id="KW-0843">Virulence</keyword>
<evidence type="ECO:0000256" key="3">
    <source>
        <dbReference type="ARBA" id="ARBA00012483"/>
    </source>
</evidence>
<keyword evidence="14" id="KW-0964">Secreted</keyword>
<dbReference type="Gene3D" id="1.20.58.360">
    <property type="entry name" value="Shigella T3SS effector IpaH defines"/>
    <property type="match status" value="1"/>
</dbReference>
<comment type="catalytic activity">
    <reaction evidence="1">
        <text>S-ubiquitinyl-[E2 ubiquitin-conjugating enzyme]-L-cysteine + [acceptor protein]-L-lysine = [E2 ubiquitin-conjugating enzyme]-L-cysteine + N(6)-ubiquitinyl-[acceptor protein]-L-lysine.</text>
        <dbReference type="EC" id="2.3.2.27"/>
    </reaction>
</comment>
<evidence type="ECO:0000256" key="4">
    <source>
        <dbReference type="ARBA" id="ARBA00022448"/>
    </source>
</evidence>
<dbReference type="Pfam" id="PF14496">
    <property type="entry name" value="NEL"/>
    <property type="match status" value="1"/>
</dbReference>
<sequence length="1686" mass="191177">MPEIQGSIFNGPLQGADDTKGRHYPFIKNRIHPTFTSASLQRARELSLTHNATGQWIKSASDFDHDRLQEANLKLWSTQNRVDGFIDKLQNIYKFAEPLLSDALSKQYGVHVDVKTTYLHLYLPKERPWYVVDLSGGAVTRTVSLLDAALHNFALSETCEADSDFISQPDARGHFDIQPIKQKMSIAQFQALCRELDIGARYSRYLNEQLLPSDGLARIFLKRNVVEHERAAFKAAAQQAVMTHDIDADACDLILKMLEGQRNLTRKGRVMQFTQLFMQDSLLTGIVLITPDLERTRDVVPIFAYVPQDPEHPLKEYPSTVVFMNELTRQLRDNKVVSSTALTYRQYFSRFVDQSARGHFFGGLQQRLFEVKWHPKEPLDSRPSWREEPVSSPNLQFSAEPISGDVWEHLYQQKLNKILNDARHIAVSTADTDRNARWAWWENFKKVVSDIFNVALLVLTPFVPGLGELMMAYTAYQMASDVIEGIVDLTLGLWIEATEHIVGVVTDVIQLAAFAAGAQIGQIARLKLSPLIEGMKPVELPSGQQRLWHPDLKPYELPNVELPADSVPDALGLHTHASQKILPLDNKHYAVQKDPKTGTYRVRHPHRGEAYLPELKHNGFGAWTHEAENPRDWDHPTLMRRLGYRVDAFNDAQLEQIRIASGTEAAALRQMYVENSAPPPLLTDGLDRAEIQQQTDQAIDDIRYGRPIDPASYWFEPLATYLEDWPSDKALRVYENAELRGRFRTYGNALASDEQTLTTSLSRLMQGDLPQQLVEFLSEAELQALLGPGVAREEQLQALRNQLADEAERLRPDIFNQRYQAAQASANSQVQRLREVAPELPTRAATILLNNASGAELKRMTQDKRLPLNLKNQAREAAFETRANHAYEGFTDEARWVPETERLVLNALRIHTDAFGDLRIDVRQGSDIGPLRCSVGAEDASVVRVLIKDAGARYEVWDADNHKLHEADDFYESVLNALPTGKRRQLGYRPGQGALFRQWVLVKTEAPAERRVALAEPPIRPVGDPDTLLLLRGPGFSIQRATLAERVQGIYPHLNEREVSTFVRSLGEEPQARQTLDRLDRELYDLQVTLNKWRRRQPETSGPDRNGFVNGGGRHICERLIACFQRKSRAFGERSSTLEGGYVLDLSTEFNTLDLERWWSELPDLKYYLDQVSTLNLDRTDFSGSATGLLKDFPNLRQLSARGCGLEKLPVTIGKMHFLRTLRLINNRIRLTRSTVEQLRHLTHMETLRLDDNPQLGLLPNVERMPKLKILSLSNTGATAWPEGLFARRRPRGFYLDLMQNPLRDIPMVVPGSEAARLVGRTRLFPTDLSDANLTVYKNYRRSVGISPDHPYSAIAKHAIDQWPMSDDSRWWSDKAAGVGIFRVEAWHDLMTEPHSRGFFSLIQKQTESADYRAGGERRKQLSDRVWRMIEAIDLDTTLRKELFEMATAPTTCADAGAQVFNNMGIKVLASEAYAQSTSAAILESKLVALAKGAARLERVDDIARADFASRQGNPDEVEVFLAYETGLAQRLGLPWQSETMLYRPVAGVSAKTLDTAFDTVMSMEDGDGLINHMIEQSFWEKYLHDTYPTEFRGNARTYEIRTDQLDELREAQGSWANSKGRVIAQRQALKKRLLELANQLNVQEDRVLTDEEMTDEVYGALLNDIGYEEKQLSRRLTRQALLNAG</sequence>
<evidence type="ECO:0000256" key="1">
    <source>
        <dbReference type="ARBA" id="ARBA00000900"/>
    </source>
</evidence>
<keyword evidence="14" id="KW-0832">Ubl conjugation</keyword>
<dbReference type="Gene3D" id="3.80.10.10">
    <property type="entry name" value="Ribonuclease Inhibitor"/>
    <property type="match status" value="1"/>
</dbReference>
<dbReference type="InterPro" id="IPR046673">
    <property type="entry name" value="ToxA_N"/>
</dbReference>
<evidence type="ECO:0000256" key="8">
    <source>
        <dbReference type="ARBA" id="ARBA00022989"/>
    </source>
</evidence>
<evidence type="ECO:0000256" key="11">
    <source>
        <dbReference type="ARBA" id="ARBA00023136"/>
    </source>
</evidence>
<evidence type="ECO:0000313" key="17">
    <source>
        <dbReference type="Proteomes" id="UP000198827"/>
    </source>
</evidence>
<keyword evidence="4" id="KW-0813">Transport</keyword>
<proteinExistence type="inferred from homology"/>
<accession>A0A1H0HEK8</accession>
<evidence type="ECO:0000313" key="16">
    <source>
        <dbReference type="EMBL" id="SDO17602.1"/>
    </source>
</evidence>
<evidence type="ECO:0000256" key="12">
    <source>
        <dbReference type="ARBA" id="ARBA00023157"/>
    </source>
</evidence>
<name>A0A1H0HEK8_9PSED</name>
<dbReference type="PANTHER" id="PTHR46473">
    <property type="entry name" value="GH08155P"/>
    <property type="match status" value="1"/>
</dbReference>
<dbReference type="GO" id="GO:0005886">
    <property type="term" value="C:plasma membrane"/>
    <property type="evidence" value="ECO:0007669"/>
    <property type="project" value="UniProtKB-SubCell"/>
</dbReference>
<dbReference type="EMBL" id="LT629705">
    <property type="protein sequence ID" value="SDO17602.1"/>
    <property type="molecule type" value="Genomic_DNA"/>
</dbReference>
<evidence type="ECO:0000256" key="14">
    <source>
        <dbReference type="PROSITE-ProRule" id="PRU01398"/>
    </source>
</evidence>
<keyword evidence="16" id="KW-0436">Ligase</keyword>
<keyword evidence="14" id="KW-0808">Transferase</keyword>
<dbReference type="GO" id="GO:0061630">
    <property type="term" value="F:ubiquitin protein ligase activity"/>
    <property type="evidence" value="ECO:0007669"/>
    <property type="project" value="UniProtKB-EC"/>
</dbReference>
<comment type="similarity">
    <text evidence="14">Belongs to the LRR-containing bacterial E3 ligase family.</text>
</comment>
<keyword evidence="6" id="KW-0812">Transmembrane</keyword>
<dbReference type="PANTHER" id="PTHR46473:SF10">
    <property type="entry name" value="LD45603P-RELATED"/>
    <property type="match status" value="1"/>
</dbReference>
<evidence type="ECO:0000259" key="15">
    <source>
        <dbReference type="PROSITE" id="PS52053"/>
    </source>
</evidence>
<keyword evidence="5" id="KW-1003">Cell membrane</keyword>
<dbReference type="GO" id="GO:0016874">
    <property type="term" value="F:ligase activity"/>
    <property type="evidence" value="ECO:0007669"/>
    <property type="project" value="UniProtKB-KW"/>
</dbReference>
<keyword evidence="13" id="KW-0407">Ion channel</keyword>
<dbReference type="Pfam" id="PF20178">
    <property type="entry name" value="ToxA_N"/>
    <property type="match status" value="1"/>
</dbReference>
<reference evidence="16 17" key="1">
    <citation type="submission" date="2016-10" db="EMBL/GenBank/DDBJ databases">
        <authorList>
            <person name="de Groot N.N."/>
        </authorList>
    </citation>
    <scope>NUCLEOTIDE SEQUENCE [LARGE SCALE GENOMIC DNA]</scope>
    <source>
        <strain evidence="16 17">CECT 7543</strain>
    </source>
</reference>
<dbReference type="GO" id="GO:0005576">
    <property type="term" value="C:extracellular region"/>
    <property type="evidence" value="ECO:0007669"/>
    <property type="project" value="UniProtKB-UniRule"/>
</dbReference>
<keyword evidence="14" id="KW-0833">Ubl conjugation pathway</keyword>
<gene>
    <name evidence="16" type="ORF">SAMN04489798_2240</name>
</gene>
<evidence type="ECO:0000256" key="13">
    <source>
        <dbReference type="ARBA" id="ARBA00023303"/>
    </source>
</evidence>
<evidence type="ECO:0000256" key="5">
    <source>
        <dbReference type="ARBA" id="ARBA00022475"/>
    </source>
</evidence>
<dbReference type="Proteomes" id="UP000198827">
    <property type="component" value="Chromosome I"/>
</dbReference>
<keyword evidence="11" id="KW-0472">Membrane</keyword>
<evidence type="ECO:0000256" key="2">
    <source>
        <dbReference type="ARBA" id="ARBA00004162"/>
    </source>
</evidence>
<keyword evidence="12" id="KW-1015">Disulfide bond</keyword>
<keyword evidence="7" id="KW-0732">Signal</keyword>
<dbReference type="GO" id="GO:0034220">
    <property type="term" value="P:monoatomic ion transmembrane transport"/>
    <property type="evidence" value="ECO:0007669"/>
    <property type="project" value="UniProtKB-KW"/>
</dbReference>
<dbReference type="PROSITE" id="PS52053">
    <property type="entry name" value="NEL"/>
    <property type="match status" value="1"/>
</dbReference>
<evidence type="ECO:0000256" key="10">
    <source>
        <dbReference type="ARBA" id="ARBA00023065"/>
    </source>
</evidence>
<dbReference type="RefSeq" id="WP_167360479.1">
    <property type="nucleotide sequence ID" value="NZ_LT629705.1"/>
</dbReference>
<dbReference type="GO" id="GO:0016567">
    <property type="term" value="P:protein ubiquitination"/>
    <property type="evidence" value="ECO:0007669"/>
    <property type="project" value="InterPro"/>
</dbReference>